<dbReference type="Gene3D" id="1.20.120.1900">
    <property type="entry name" value="Gamma-tubulin complex, C-terminal domain"/>
    <property type="match status" value="1"/>
</dbReference>
<comment type="caution">
    <text evidence="8">The sequence shown here is derived from an EMBL/GenBank/DDBJ whole genome shotgun (WGS) entry which is preliminary data.</text>
</comment>
<dbReference type="GO" id="GO:0031122">
    <property type="term" value="P:cytoplasmic microtubule organization"/>
    <property type="evidence" value="ECO:0007669"/>
    <property type="project" value="TreeGrafter"/>
</dbReference>
<feature type="domain" description="Gamma tubulin complex component C-terminal" evidence="7">
    <location>
        <begin position="506"/>
        <end position="814"/>
    </location>
</feature>
<dbReference type="InterPro" id="IPR042241">
    <property type="entry name" value="GCP_C_sf"/>
</dbReference>
<dbReference type="FunFam" id="1.20.120.1900:FF:000018">
    <property type="entry name" value="Gamma-tubulin complex component 6 isoform A"/>
    <property type="match status" value="1"/>
</dbReference>
<dbReference type="GO" id="GO:0000278">
    <property type="term" value="P:mitotic cell cycle"/>
    <property type="evidence" value="ECO:0007669"/>
    <property type="project" value="TreeGrafter"/>
</dbReference>
<dbReference type="Proteomes" id="UP000231279">
    <property type="component" value="Unassembled WGS sequence"/>
</dbReference>
<gene>
    <name evidence="8" type="ORF">CDL12_14457</name>
</gene>
<dbReference type="PANTHER" id="PTHR19302">
    <property type="entry name" value="GAMMA TUBULIN COMPLEX PROTEIN"/>
    <property type="match status" value="1"/>
</dbReference>
<dbReference type="GO" id="GO:0000922">
    <property type="term" value="C:spindle pole"/>
    <property type="evidence" value="ECO:0007669"/>
    <property type="project" value="InterPro"/>
</dbReference>
<keyword evidence="4 5" id="KW-0206">Cytoskeleton</keyword>
<dbReference type="GO" id="GO:0005874">
    <property type="term" value="C:microtubule"/>
    <property type="evidence" value="ECO:0007669"/>
    <property type="project" value="UniProtKB-KW"/>
</dbReference>
<keyword evidence="2 5" id="KW-0963">Cytoplasm</keyword>
<comment type="function">
    <text evidence="5">Component of the gamma-tubulin ring complex (gTuRC) which mediates microtubule nucleation.</text>
</comment>
<accession>A0A2G9H5Y5</accession>
<name>A0A2G9H5Y5_9LAMI</name>
<dbReference type="GO" id="GO:0051225">
    <property type="term" value="P:spindle assembly"/>
    <property type="evidence" value="ECO:0007669"/>
    <property type="project" value="TreeGrafter"/>
</dbReference>
<dbReference type="STRING" id="429701.A0A2G9H5Y5"/>
<evidence type="ECO:0000313" key="9">
    <source>
        <dbReference type="Proteomes" id="UP000231279"/>
    </source>
</evidence>
<dbReference type="Pfam" id="PF04130">
    <property type="entry name" value="GCP_C_terminal"/>
    <property type="match status" value="1"/>
</dbReference>
<dbReference type="GO" id="GO:0051011">
    <property type="term" value="F:microtubule minus-end binding"/>
    <property type="evidence" value="ECO:0007669"/>
    <property type="project" value="TreeGrafter"/>
</dbReference>
<dbReference type="AlphaFoldDB" id="A0A2G9H5Y5"/>
<dbReference type="OrthoDB" id="775571at2759"/>
<dbReference type="PANTHER" id="PTHR19302:SF70">
    <property type="entry name" value="GAMMA-TUBULIN COMPLEX COMPONENT 6"/>
    <property type="match status" value="1"/>
</dbReference>
<dbReference type="GO" id="GO:0007020">
    <property type="term" value="P:microtubule nucleation"/>
    <property type="evidence" value="ECO:0007669"/>
    <property type="project" value="InterPro"/>
</dbReference>
<dbReference type="GO" id="GO:0043015">
    <property type="term" value="F:gamma-tubulin binding"/>
    <property type="evidence" value="ECO:0007669"/>
    <property type="project" value="InterPro"/>
</dbReference>
<reference evidence="9" key="1">
    <citation type="journal article" date="2018" name="Gigascience">
        <title>Genome assembly of the Pink Ipe (Handroanthus impetiginosus, Bignoniaceae), a highly valued, ecologically keystone Neotropical timber forest tree.</title>
        <authorList>
            <person name="Silva-Junior O.B."/>
            <person name="Grattapaglia D."/>
            <person name="Novaes E."/>
            <person name="Collevatti R.G."/>
        </authorList>
    </citation>
    <scope>NUCLEOTIDE SEQUENCE [LARGE SCALE GENOMIC DNA]</scope>
    <source>
        <strain evidence="9">cv. UFG-1</strain>
    </source>
</reference>
<keyword evidence="9" id="KW-1185">Reference proteome</keyword>
<organism evidence="8 9">
    <name type="scientific">Handroanthus impetiginosus</name>
    <dbReference type="NCBI Taxonomy" id="429701"/>
    <lineage>
        <taxon>Eukaryota</taxon>
        <taxon>Viridiplantae</taxon>
        <taxon>Streptophyta</taxon>
        <taxon>Embryophyta</taxon>
        <taxon>Tracheophyta</taxon>
        <taxon>Spermatophyta</taxon>
        <taxon>Magnoliopsida</taxon>
        <taxon>eudicotyledons</taxon>
        <taxon>Gunneridae</taxon>
        <taxon>Pentapetalae</taxon>
        <taxon>asterids</taxon>
        <taxon>lamiids</taxon>
        <taxon>Lamiales</taxon>
        <taxon>Bignoniaceae</taxon>
        <taxon>Crescentiina</taxon>
        <taxon>Tabebuia alliance</taxon>
        <taxon>Handroanthus</taxon>
    </lineage>
</organism>
<comment type="similarity">
    <text evidence="1 5">Belongs to the TUBGCP family.</text>
</comment>
<feature type="region of interest" description="Disordered" evidence="6">
    <location>
        <begin position="94"/>
        <end position="130"/>
    </location>
</feature>
<evidence type="ECO:0000256" key="5">
    <source>
        <dbReference type="RuleBase" id="RU363050"/>
    </source>
</evidence>
<dbReference type="GO" id="GO:0000930">
    <property type="term" value="C:gamma-tubulin complex"/>
    <property type="evidence" value="ECO:0007669"/>
    <property type="project" value="TreeGrafter"/>
</dbReference>
<evidence type="ECO:0000259" key="7">
    <source>
        <dbReference type="Pfam" id="PF04130"/>
    </source>
</evidence>
<sequence length="828" mass="94020">MKLLELSYNVATCDTHEEILPHLVGLSSKYPWFEFPLTFDKETIETMVLARASYYQQMLEKIESILTKYDFISQQAASQSVSLRLVNNVGKNINHQTPSVADKSLTPHLTDRRNQNMPGTVEDSEASSNMDEYSYADDHLESSECSSSASFEEQNEDEKLVFSSHNVECSYLCALDVSSGLSTDNMQNHQSETSCSMEDVSLNIIWKSGYSASPSHRETYFVSSKQKLPRSSETRLRSSEHELHQFDDHHIGMGKHDRGLQSPDCVLDLSMGNSGLPSTDLDVSESAYKVNASNKDQHLHATCASSSNISLHISNLKYDSKFFSMNPTLNKGSFFALRTMFGERGHTNYTYSYFDFTSVKDPLNECAVRLSGNCGSKLGAERSVIAEAPSARIDTSNHLDIEDYNDIIVENNVNSCNVSSPLHNMGSNEEHLLLPKVSGGSAWQSLLDRSGNIVNTCVRNQSTKLVSGADVPLDFVIKNCVLDEVLLQYKYVSKLTIKLLIEGFKLREHLQALRCYHFMELADWADLFIMSLWRRKWYVTEVDKRIPEIQAVLELAVQRSSCEGDPNKDRLYVYLKEDGSRHLSASAMGIHSFEFLGLGYRIDWPISIVLTPAALKIYSDIFNFLIQVKLAVFSLSDAWCSLRGYQLEQHKGEVHQVAILTETRHKVNHFVSTLQQYVQSQLSQVSWYRFLHSLKHKVKDMLDLESVHMAYLTESLHICFLSKETQSIASIIQNILQCAMDFQSCLTGSILGDGSDDENLTTRFSRINISKVQSIRRTFSKNLEDLYLIHLQSPKHGEFGVSRFWDYLNYNEYYAGIMNRQMGHCIFY</sequence>
<evidence type="ECO:0000256" key="4">
    <source>
        <dbReference type="ARBA" id="ARBA00023212"/>
    </source>
</evidence>
<dbReference type="InterPro" id="IPR007259">
    <property type="entry name" value="GCP"/>
</dbReference>
<comment type="subcellular location">
    <subcellularLocation>
        <location evidence="5">Cytoplasm</location>
        <location evidence="5">Cytoskeleton</location>
        <location evidence="5">Microtubule organizing center</location>
    </subcellularLocation>
</comment>
<dbReference type="GO" id="GO:0051321">
    <property type="term" value="P:meiotic cell cycle"/>
    <property type="evidence" value="ECO:0007669"/>
    <property type="project" value="TreeGrafter"/>
</dbReference>
<dbReference type="InterPro" id="IPR040457">
    <property type="entry name" value="GCP_C"/>
</dbReference>
<evidence type="ECO:0000313" key="8">
    <source>
        <dbReference type="EMBL" id="PIN12932.1"/>
    </source>
</evidence>
<proteinExistence type="inferred from homology"/>
<evidence type="ECO:0000256" key="2">
    <source>
        <dbReference type="ARBA" id="ARBA00022490"/>
    </source>
</evidence>
<evidence type="ECO:0000256" key="3">
    <source>
        <dbReference type="ARBA" id="ARBA00022701"/>
    </source>
</evidence>
<evidence type="ECO:0000256" key="6">
    <source>
        <dbReference type="SAM" id="MobiDB-lite"/>
    </source>
</evidence>
<dbReference type="EMBL" id="NKXS01002583">
    <property type="protein sequence ID" value="PIN12932.1"/>
    <property type="molecule type" value="Genomic_DNA"/>
</dbReference>
<keyword evidence="3 5" id="KW-0493">Microtubule</keyword>
<evidence type="ECO:0000256" key="1">
    <source>
        <dbReference type="ARBA" id="ARBA00010337"/>
    </source>
</evidence>
<protein>
    <recommendedName>
        <fullName evidence="5">Gamma-tubulin complex component</fullName>
    </recommendedName>
</protein>